<accession>A0A0K1LQ66</accession>
<evidence type="ECO:0000313" key="3">
    <source>
        <dbReference type="Proteomes" id="UP000203408"/>
    </source>
</evidence>
<dbReference type="RefSeq" id="YP_009194514.1">
    <property type="nucleotide sequence ID" value="NC_028750.1"/>
</dbReference>
<name>A0A0K1LQ66_9CAUD</name>
<reference evidence="2 3" key="1">
    <citation type="journal article" date="2015" name="Genome Announc.">
        <title>Complete Genome Sequence of Carbapenemase-Producing Klebsiella pneumoniae Myophage Matisse.</title>
        <authorList>
            <person name="Provasek V.E."/>
            <person name="Lessor L.E."/>
            <person name="Cahill J.L."/>
            <person name="Rasche E.S."/>
            <person name="Kuty Everett G.F."/>
        </authorList>
    </citation>
    <scope>NUCLEOTIDE SEQUENCE [LARGE SCALE GENOMIC DNA]</scope>
</reference>
<dbReference type="EMBL" id="KT001918">
    <property type="protein sequence ID" value="AKU44574.1"/>
    <property type="molecule type" value="Genomic_DNA"/>
</dbReference>
<protein>
    <submittedName>
        <fullName evidence="2">Distal long tail fiber assembly catalyst</fullName>
    </submittedName>
</protein>
<sequence>MAVTGPWVGSSAKAETGEAWMAQAGAKLRIGTPFWMSNMIGQSVFHLIFRINYAQGSSGDPSRYRGFFKRGLAVNIGYSANQPTLNAFPGGEVGSLVAITNIKGDPYCLSILNGAVRRVKVSIFNASGGDQYDVYFSGTTMSDGWRRYRCENADGLNGYFEARMGNQFGALLEYV</sequence>
<gene>
    <name evidence="2" type="ORF">CPT_Matisse270</name>
</gene>
<dbReference type="Proteomes" id="UP000203408">
    <property type="component" value="Segment"/>
</dbReference>
<dbReference type="KEGG" id="vg:26613453"/>
<evidence type="ECO:0000259" key="1">
    <source>
        <dbReference type="Pfam" id="PF21721"/>
    </source>
</evidence>
<feature type="domain" description="Phage tail fibre adhesin Gp38 N-terminal" evidence="1">
    <location>
        <begin position="1"/>
        <end position="40"/>
    </location>
</feature>
<evidence type="ECO:0000313" key="2">
    <source>
        <dbReference type="EMBL" id="AKU44574.1"/>
    </source>
</evidence>
<dbReference type="GeneID" id="26613453"/>
<dbReference type="SMR" id="A0A0K1LQ66"/>
<proteinExistence type="predicted"/>
<organism evidence="2 3">
    <name type="scientific">Klebsiella phage Matisse</name>
    <dbReference type="NCBI Taxonomy" id="1675607"/>
    <lineage>
        <taxon>Viruses</taxon>
        <taxon>Duplodnaviria</taxon>
        <taxon>Heunggongvirae</taxon>
        <taxon>Uroviricota</taxon>
        <taxon>Caudoviricetes</taxon>
        <taxon>Pantevenvirales</taxon>
        <taxon>Straboviridae</taxon>
        <taxon>Slopekvirus</taxon>
        <taxon>Slopekvirus matisse</taxon>
    </lineage>
</organism>
<keyword evidence="3" id="KW-1185">Reference proteome</keyword>
<dbReference type="InterPro" id="IPR048291">
    <property type="entry name" value="Gp38_N"/>
</dbReference>
<dbReference type="Pfam" id="PF21721">
    <property type="entry name" value="Gp38_N"/>
    <property type="match status" value="1"/>
</dbReference>